<gene>
    <name evidence="2" type="ORF">HNR24_002266</name>
</gene>
<accession>A0A839FWW9</accession>
<protein>
    <submittedName>
        <fullName evidence="2">Uncharacterized protein</fullName>
    </submittedName>
</protein>
<evidence type="ECO:0000313" key="3">
    <source>
        <dbReference type="Proteomes" id="UP000546252"/>
    </source>
</evidence>
<dbReference type="RefSeq" id="WP_220477220.1">
    <property type="nucleotide sequence ID" value="NZ_BAAAKT010000004.1"/>
</dbReference>
<proteinExistence type="predicted"/>
<dbReference type="InterPro" id="IPR045919">
    <property type="entry name" value="DUF6338"/>
</dbReference>
<keyword evidence="1" id="KW-0472">Membrane</keyword>
<dbReference type="Pfam" id="PF19865">
    <property type="entry name" value="DUF6338"/>
    <property type="match status" value="1"/>
</dbReference>
<comment type="caution">
    <text evidence="2">The sequence shown here is derived from an EMBL/GenBank/DDBJ whole genome shotgun (WGS) entry which is preliminary data.</text>
</comment>
<dbReference type="Proteomes" id="UP000546252">
    <property type="component" value="Unassembled WGS sequence"/>
</dbReference>
<dbReference type="AlphaFoldDB" id="A0A839FWW9"/>
<evidence type="ECO:0000313" key="2">
    <source>
        <dbReference type="EMBL" id="MBA8922333.1"/>
    </source>
</evidence>
<feature type="transmembrane region" description="Helical" evidence="1">
    <location>
        <begin position="85"/>
        <end position="105"/>
    </location>
</feature>
<dbReference type="EMBL" id="JACJIH010000001">
    <property type="protein sequence ID" value="MBA8922333.1"/>
    <property type="molecule type" value="Genomic_DNA"/>
</dbReference>
<name>A0A839FWW9_9MICC</name>
<organism evidence="2 3">
    <name type="scientific">Nesterenkonia jeotgali</name>
    <dbReference type="NCBI Taxonomy" id="317018"/>
    <lineage>
        <taxon>Bacteria</taxon>
        <taxon>Bacillati</taxon>
        <taxon>Actinomycetota</taxon>
        <taxon>Actinomycetes</taxon>
        <taxon>Micrococcales</taxon>
        <taxon>Micrococcaceae</taxon>
        <taxon>Nesterenkonia</taxon>
    </lineage>
</organism>
<evidence type="ECO:0000256" key="1">
    <source>
        <dbReference type="SAM" id="Phobius"/>
    </source>
</evidence>
<keyword evidence="1" id="KW-1133">Transmembrane helix</keyword>
<feature type="transmembrane region" description="Helical" evidence="1">
    <location>
        <begin position="44"/>
        <end position="65"/>
    </location>
</feature>
<reference evidence="2 3" key="1">
    <citation type="submission" date="2020-08" db="EMBL/GenBank/DDBJ databases">
        <title>Sequencing the genomes of 1000 actinobacteria strains.</title>
        <authorList>
            <person name="Klenk H.-P."/>
        </authorList>
    </citation>
    <scope>NUCLEOTIDE SEQUENCE [LARGE SCALE GENOMIC DNA]</scope>
    <source>
        <strain evidence="2 3">DSM 19081</strain>
    </source>
</reference>
<sequence>MIPDSVATVVGFLLLLAPGIVWQLDRDRYRPSLKESAFLELSRIILVSLVATVTVAVLLVPIMWLPLLDRVGELREAVSPNLDDAMLFVFAAGVHSMAATGLAWATSRLAHSGPPPIVNERVWHLALSTWHAAGSANPRLIVELLDGTIWKGPRLAFDAGIEDESRWIALGQPLRRRRLNEQFIEIAPTYQTVLIPEREIKSIQVASVVDASANQRYPSQKSSFRLFQRIMKRLRTNHYSPKKL</sequence>
<feature type="transmembrane region" description="Helical" evidence="1">
    <location>
        <begin position="6"/>
        <end position="24"/>
    </location>
</feature>
<keyword evidence="1" id="KW-0812">Transmembrane</keyword>